<dbReference type="PROSITE" id="PS50929">
    <property type="entry name" value="ABC_TM1F"/>
    <property type="match status" value="1"/>
</dbReference>
<evidence type="ECO:0000256" key="3">
    <source>
        <dbReference type="ARBA" id="ARBA00022989"/>
    </source>
</evidence>
<comment type="subcellular location">
    <subcellularLocation>
        <location evidence="1">Cell membrane</location>
        <topology evidence="1">Multi-pass membrane protein</topology>
    </subcellularLocation>
</comment>
<dbReference type="InterPro" id="IPR011527">
    <property type="entry name" value="ABC1_TM_dom"/>
</dbReference>
<dbReference type="Gene3D" id="3.40.50.300">
    <property type="entry name" value="P-loop containing nucleotide triphosphate hydrolases"/>
    <property type="match status" value="1"/>
</dbReference>
<feature type="transmembrane region" description="Helical" evidence="6">
    <location>
        <begin position="243"/>
        <end position="266"/>
    </location>
</feature>
<dbReference type="Pfam" id="PF00664">
    <property type="entry name" value="ABC_membrane"/>
    <property type="match status" value="1"/>
</dbReference>
<dbReference type="InterPro" id="IPR027417">
    <property type="entry name" value="P-loop_NTPase"/>
</dbReference>
<evidence type="ECO:0000256" key="2">
    <source>
        <dbReference type="ARBA" id="ARBA00022692"/>
    </source>
</evidence>
<dbReference type="EMBL" id="BOOA01000104">
    <property type="protein sequence ID" value="GIH28993.1"/>
    <property type="molecule type" value="Genomic_DNA"/>
</dbReference>
<feature type="transmembrane region" description="Helical" evidence="6">
    <location>
        <begin position="158"/>
        <end position="176"/>
    </location>
</feature>
<accession>A0A919QJU5</accession>
<evidence type="ECO:0000256" key="6">
    <source>
        <dbReference type="SAM" id="Phobius"/>
    </source>
</evidence>
<evidence type="ECO:0000259" key="7">
    <source>
        <dbReference type="PROSITE" id="PS50893"/>
    </source>
</evidence>
<feature type="region of interest" description="Disordered" evidence="5">
    <location>
        <begin position="324"/>
        <end position="382"/>
    </location>
</feature>
<dbReference type="GO" id="GO:0005886">
    <property type="term" value="C:plasma membrane"/>
    <property type="evidence" value="ECO:0007669"/>
    <property type="project" value="UniProtKB-SubCell"/>
</dbReference>
<dbReference type="Gene3D" id="1.20.1560.10">
    <property type="entry name" value="ABC transporter type 1, transmembrane domain"/>
    <property type="match status" value="1"/>
</dbReference>
<feature type="compositionally biased region" description="Low complexity" evidence="5">
    <location>
        <begin position="350"/>
        <end position="363"/>
    </location>
</feature>
<evidence type="ECO:0000256" key="4">
    <source>
        <dbReference type="ARBA" id="ARBA00023136"/>
    </source>
</evidence>
<dbReference type="SUPFAM" id="SSF52540">
    <property type="entry name" value="P-loop containing nucleoside triphosphate hydrolases"/>
    <property type="match status" value="1"/>
</dbReference>
<feature type="domain" description="ABC transmembrane type-1" evidence="8">
    <location>
        <begin position="20"/>
        <end position="301"/>
    </location>
</feature>
<keyword evidence="9" id="KW-0547">Nucleotide-binding</keyword>
<gene>
    <name evidence="9" type="ORF">Aph01nite_73030</name>
</gene>
<feature type="domain" description="ABC transporter" evidence="7">
    <location>
        <begin position="379"/>
        <end position="614"/>
    </location>
</feature>
<dbReference type="InterPro" id="IPR039421">
    <property type="entry name" value="Type_1_exporter"/>
</dbReference>
<keyword evidence="3 6" id="KW-1133">Transmembrane helix</keyword>
<dbReference type="PROSITE" id="PS00211">
    <property type="entry name" value="ABC_TRANSPORTER_1"/>
    <property type="match status" value="1"/>
</dbReference>
<dbReference type="PROSITE" id="PS50893">
    <property type="entry name" value="ABC_TRANSPORTER_2"/>
    <property type="match status" value="1"/>
</dbReference>
<reference evidence="9" key="1">
    <citation type="submission" date="2021-01" db="EMBL/GenBank/DDBJ databases">
        <title>Whole genome shotgun sequence of Acrocarpospora phusangensis NBRC 108782.</title>
        <authorList>
            <person name="Komaki H."/>
            <person name="Tamura T."/>
        </authorList>
    </citation>
    <scope>NUCLEOTIDE SEQUENCE</scope>
    <source>
        <strain evidence="9">NBRC 108782</strain>
    </source>
</reference>
<dbReference type="RefSeq" id="WP_239162250.1">
    <property type="nucleotide sequence ID" value="NZ_BOOA01000104.1"/>
</dbReference>
<feature type="transmembrane region" description="Helical" evidence="6">
    <location>
        <begin position="56"/>
        <end position="74"/>
    </location>
</feature>
<feature type="compositionally biased region" description="Basic and acidic residues" evidence="5">
    <location>
        <begin position="333"/>
        <end position="348"/>
    </location>
</feature>
<dbReference type="InterPro" id="IPR003439">
    <property type="entry name" value="ABC_transporter-like_ATP-bd"/>
</dbReference>
<dbReference type="Pfam" id="PF00005">
    <property type="entry name" value="ABC_tran"/>
    <property type="match status" value="1"/>
</dbReference>
<evidence type="ECO:0000256" key="1">
    <source>
        <dbReference type="ARBA" id="ARBA00004651"/>
    </source>
</evidence>
<evidence type="ECO:0000256" key="5">
    <source>
        <dbReference type="SAM" id="MobiDB-lite"/>
    </source>
</evidence>
<dbReference type="Proteomes" id="UP000640052">
    <property type="component" value="Unassembled WGS sequence"/>
</dbReference>
<comment type="caution">
    <text evidence="9">The sequence shown here is derived from an EMBL/GenBank/DDBJ whole genome shotgun (WGS) entry which is preliminary data.</text>
</comment>
<organism evidence="9 10">
    <name type="scientific">Acrocarpospora phusangensis</name>
    <dbReference type="NCBI Taxonomy" id="1070424"/>
    <lineage>
        <taxon>Bacteria</taxon>
        <taxon>Bacillati</taxon>
        <taxon>Actinomycetota</taxon>
        <taxon>Actinomycetes</taxon>
        <taxon>Streptosporangiales</taxon>
        <taxon>Streptosporangiaceae</taxon>
        <taxon>Acrocarpospora</taxon>
    </lineage>
</organism>
<keyword evidence="4 6" id="KW-0472">Membrane</keyword>
<keyword evidence="10" id="KW-1185">Reference proteome</keyword>
<dbReference type="GO" id="GO:0015421">
    <property type="term" value="F:ABC-type oligopeptide transporter activity"/>
    <property type="evidence" value="ECO:0007669"/>
    <property type="project" value="TreeGrafter"/>
</dbReference>
<evidence type="ECO:0000313" key="10">
    <source>
        <dbReference type="Proteomes" id="UP000640052"/>
    </source>
</evidence>
<feature type="transmembrane region" description="Helical" evidence="6">
    <location>
        <begin position="133"/>
        <end position="152"/>
    </location>
</feature>
<evidence type="ECO:0000313" key="9">
    <source>
        <dbReference type="EMBL" id="GIH28993.1"/>
    </source>
</evidence>
<feature type="transmembrane region" description="Helical" evidence="6">
    <location>
        <begin position="20"/>
        <end position="44"/>
    </location>
</feature>
<dbReference type="SUPFAM" id="SSF90123">
    <property type="entry name" value="ABC transporter transmembrane region"/>
    <property type="match status" value="1"/>
</dbReference>
<dbReference type="GO" id="GO:0016887">
    <property type="term" value="F:ATP hydrolysis activity"/>
    <property type="evidence" value="ECO:0007669"/>
    <property type="project" value="InterPro"/>
</dbReference>
<dbReference type="CDD" id="cd07346">
    <property type="entry name" value="ABC_6TM_exporters"/>
    <property type="match status" value="1"/>
</dbReference>
<proteinExistence type="predicted"/>
<keyword evidence="9" id="KW-0067">ATP-binding</keyword>
<feature type="transmembrane region" description="Helical" evidence="6">
    <location>
        <begin position="272"/>
        <end position="295"/>
    </location>
</feature>
<protein>
    <submittedName>
        <fullName evidence="9">Multidrug ABC transporter ATP-binding protein</fullName>
    </submittedName>
</protein>
<name>A0A919QJU5_9ACTN</name>
<sequence>MGGGRDVLWRTVRGQRRDVLVGSLLGACHQAGEVAVPVLIGVVIDEAVGPGDLTALLTWLAVLAAVYVALSMSFRYGARAGERAAEQAGHELRLQIVRRVLDPRGGAEHGRLPGALATIATEDAKRVGAVNMAAMMGIGALAGVLVGAVVLLRISLPLGLLVLLGTPLLLFAGHLLSKPLERRSEAEQERAAHASGVAADLVSGLRVLKGIGAEVPAVDRYRRTSRESLAATLRAARAEAWQYGMVLALTGGFIAIVALIGGRLALQGDITLGQLVSAVGLALFLLGPLEVFSWVNAELAQGRASATRIADVLNAPTAIVAGTGSDGLFEADTPPHPDPRSVRADRSSHPNGGPPEADAAPGPHGDGRSAMAGVGSDRAHLGSFPRPVRGELRLRSVRCDGLALDLHVSPGEVLGVVATDPAYATVLVRCLGRHVDPEAGVIELDGVPFTDVDPAELRTRILVAEHDADLFEGTLRGNVAASEPMLDRVLVAAGVDEVARGLPLGVDTPLIERGRSLSGGQRQRVALARALAADRQVLVLHDPTTAVDTVTEARIADGLREIRQGRTTIVVTTSPALLAVTDRVVLLNDGRVADAAPHAELVRRNTVYRAAVLS</sequence>
<dbReference type="AlphaFoldDB" id="A0A919QJU5"/>
<dbReference type="PANTHER" id="PTHR43394:SF1">
    <property type="entry name" value="ATP-BINDING CASSETTE SUB-FAMILY B MEMBER 10, MITOCHONDRIAL"/>
    <property type="match status" value="1"/>
</dbReference>
<dbReference type="PANTHER" id="PTHR43394">
    <property type="entry name" value="ATP-DEPENDENT PERMEASE MDL1, MITOCHONDRIAL"/>
    <property type="match status" value="1"/>
</dbReference>
<dbReference type="InterPro" id="IPR017871">
    <property type="entry name" value="ABC_transporter-like_CS"/>
</dbReference>
<keyword evidence="2 6" id="KW-0812">Transmembrane</keyword>
<dbReference type="InterPro" id="IPR036640">
    <property type="entry name" value="ABC1_TM_sf"/>
</dbReference>
<dbReference type="GO" id="GO:0005524">
    <property type="term" value="F:ATP binding"/>
    <property type="evidence" value="ECO:0007669"/>
    <property type="project" value="UniProtKB-KW"/>
</dbReference>
<evidence type="ECO:0000259" key="8">
    <source>
        <dbReference type="PROSITE" id="PS50929"/>
    </source>
</evidence>